<feature type="domain" description="ECT2 PH" evidence="2">
    <location>
        <begin position="177"/>
        <end position="277"/>
    </location>
</feature>
<sequence length="404" mass="45890">MCSSVSTLNVLSPDNDLSLTLEPSSDSKSHSDNDSKTMDPESKTFRYHLCAEICKTETNYVNILKDTLLSQELPSVCRTPSPTMCSSVSTLNVLSPDNDLSLTLEPSSDSKSHSDNDTKTMDPESKTFRYHLCAEICKTETNYVNILKDTLLLCKKRSIKRTIERTSSLKGPNNYSLCKKRSIKRTIERTSSLKGPNNYSNLAAIKKNCKKEYKHIETIELSYIKFIQNDDSEEYRNCFAIITYPWGSDRSFPTYPFEVKSPEYNLQTFMSQISQTLCQLLPDVSQENLIRNETNSFKRLDFTYSNTIARTVSRSKYTIQRTKEKINRTFSVRRQVLNPAMSLESLSVPIQSSLPPSSPSSSRRISHIVRDKSLSGLKTFKVLTDEHIVGEGVRQTLGNSCDYK</sequence>
<accession>A0A7R9LN82</accession>
<dbReference type="GO" id="GO:0007399">
    <property type="term" value="P:nervous system development"/>
    <property type="evidence" value="ECO:0007669"/>
    <property type="project" value="TreeGrafter"/>
</dbReference>
<dbReference type="GO" id="GO:0005085">
    <property type="term" value="F:guanyl-nucleotide exchange factor activity"/>
    <property type="evidence" value="ECO:0007669"/>
    <property type="project" value="InterPro"/>
</dbReference>
<dbReference type="EMBL" id="OC916627">
    <property type="protein sequence ID" value="CAD7644785.1"/>
    <property type="molecule type" value="Genomic_DNA"/>
</dbReference>
<evidence type="ECO:0000313" key="4">
    <source>
        <dbReference type="Proteomes" id="UP000728032"/>
    </source>
</evidence>
<dbReference type="Pfam" id="PF21242">
    <property type="entry name" value="ECT2_PH"/>
    <property type="match status" value="1"/>
</dbReference>
<dbReference type="GO" id="GO:2000431">
    <property type="term" value="P:regulation of cytokinesis, actomyosin contractile ring assembly"/>
    <property type="evidence" value="ECO:0007669"/>
    <property type="project" value="InterPro"/>
</dbReference>
<dbReference type="PANTHER" id="PTHR16777">
    <property type="entry name" value="PROTEIN ECT2"/>
    <property type="match status" value="1"/>
</dbReference>
<proteinExistence type="predicted"/>
<reference evidence="3" key="1">
    <citation type="submission" date="2020-11" db="EMBL/GenBank/DDBJ databases">
        <authorList>
            <person name="Tran Van P."/>
        </authorList>
    </citation>
    <scope>NUCLEOTIDE SEQUENCE</scope>
</reference>
<gene>
    <name evidence="3" type="ORF">ONB1V03_LOCUS4856</name>
</gene>
<feature type="compositionally biased region" description="Basic and acidic residues" evidence="1">
    <location>
        <begin position="25"/>
        <end position="40"/>
    </location>
</feature>
<dbReference type="InterPro" id="IPR049395">
    <property type="entry name" value="ECT2_PH"/>
</dbReference>
<dbReference type="GO" id="GO:0005096">
    <property type="term" value="F:GTPase activator activity"/>
    <property type="evidence" value="ECO:0007669"/>
    <property type="project" value="InterPro"/>
</dbReference>
<dbReference type="GO" id="GO:0005938">
    <property type="term" value="C:cell cortex"/>
    <property type="evidence" value="ECO:0007669"/>
    <property type="project" value="TreeGrafter"/>
</dbReference>
<feature type="region of interest" description="Disordered" evidence="1">
    <location>
        <begin position="13"/>
        <end position="40"/>
    </location>
</feature>
<feature type="compositionally biased region" description="Polar residues" evidence="1">
    <location>
        <begin position="13"/>
        <end position="23"/>
    </location>
</feature>
<dbReference type="Proteomes" id="UP000728032">
    <property type="component" value="Unassembled WGS sequence"/>
</dbReference>
<evidence type="ECO:0000259" key="2">
    <source>
        <dbReference type="Pfam" id="PF21242"/>
    </source>
</evidence>
<dbReference type="InterPro" id="IPR026817">
    <property type="entry name" value="Ect2"/>
</dbReference>
<dbReference type="GO" id="GO:0000281">
    <property type="term" value="P:mitotic cytokinesis"/>
    <property type="evidence" value="ECO:0007669"/>
    <property type="project" value="TreeGrafter"/>
</dbReference>
<dbReference type="AlphaFoldDB" id="A0A7R9LN82"/>
<protein>
    <recommendedName>
        <fullName evidence="2">ECT2 PH domain-containing protein</fullName>
    </recommendedName>
</protein>
<dbReference type="PANTHER" id="PTHR16777:SF2">
    <property type="entry name" value="PROTEIN ECT2"/>
    <property type="match status" value="1"/>
</dbReference>
<name>A0A7R9LN82_9ACAR</name>
<evidence type="ECO:0000256" key="1">
    <source>
        <dbReference type="SAM" id="MobiDB-lite"/>
    </source>
</evidence>
<feature type="region of interest" description="Disordered" evidence="1">
    <location>
        <begin position="99"/>
        <end position="122"/>
    </location>
</feature>
<keyword evidence="4" id="KW-1185">Reference proteome</keyword>
<dbReference type="OrthoDB" id="9997817at2759"/>
<dbReference type="EMBL" id="CAJPVJ010001802">
    <property type="protein sequence ID" value="CAG2165313.1"/>
    <property type="molecule type" value="Genomic_DNA"/>
</dbReference>
<feature type="compositionally biased region" description="Basic and acidic residues" evidence="1">
    <location>
        <begin position="108"/>
        <end position="122"/>
    </location>
</feature>
<dbReference type="GO" id="GO:0005634">
    <property type="term" value="C:nucleus"/>
    <property type="evidence" value="ECO:0007669"/>
    <property type="project" value="InterPro"/>
</dbReference>
<evidence type="ECO:0000313" key="3">
    <source>
        <dbReference type="EMBL" id="CAD7644785.1"/>
    </source>
</evidence>
<organism evidence="3">
    <name type="scientific">Oppiella nova</name>
    <dbReference type="NCBI Taxonomy" id="334625"/>
    <lineage>
        <taxon>Eukaryota</taxon>
        <taxon>Metazoa</taxon>
        <taxon>Ecdysozoa</taxon>
        <taxon>Arthropoda</taxon>
        <taxon>Chelicerata</taxon>
        <taxon>Arachnida</taxon>
        <taxon>Acari</taxon>
        <taxon>Acariformes</taxon>
        <taxon>Sarcoptiformes</taxon>
        <taxon>Oribatida</taxon>
        <taxon>Brachypylina</taxon>
        <taxon>Oppioidea</taxon>
        <taxon>Oppiidae</taxon>
        <taxon>Oppiella</taxon>
    </lineage>
</organism>